<dbReference type="InterPro" id="IPR006342">
    <property type="entry name" value="FkbM_mtfrase"/>
</dbReference>
<dbReference type="AlphaFoldDB" id="A0AAU7CYM2"/>
<dbReference type="GO" id="GO:0008168">
    <property type="term" value="F:methyltransferase activity"/>
    <property type="evidence" value="ECO:0007669"/>
    <property type="project" value="UniProtKB-KW"/>
</dbReference>
<accession>A0AAU7CYM2</accession>
<dbReference type="EMBL" id="CP121194">
    <property type="protein sequence ID" value="XBH09751.1"/>
    <property type="molecule type" value="Genomic_DNA"/>
</dbReference>
<dbReference type="GO" id="GO:0032259">
    <property type="term" value="P:methylation"/>
    <property type="evidence" value="ECO:0007669"/>
    <property type="project" value="UniProtKB-KW"/>
</dbReference>
<dbReference type="SUPFAM" id="SSF53335">
    <property type="entry name" value="S-adenosyl-L-methionine-dependent methyltransferases"/>
    <property type="match status" value="1"/>
</dbReference>
<dbReference type="NCBIfam" id="TIGR01444">
    <property type="entry name" value="fkbM_fam"/>
    <property type="match status" value="1"/>
</dbReference>
<reference evidence="2" key="1">
    <citation type="submission" date="2023-03" db="EMBL/GenBank/DDBJ databases">
        <title>Edaphobacter sp.</title>
        <authorList>
            <person name="Huber K.J."/>
            <person name="Papendorf J."/>
            <person name="Pilke C."/>
            <person name="Bunk B."/>
            <person name="Sproeer C."/>
            <person name="Pester M."/>
        </authorList>
    </citation>
    <scope>NUCLEOTIDE SEQUENCE</scope>
    <source>
        <strain evidence="2">DSM 109919</strain>
        <strain evidence="3">DSM 109920</strain>
    </source>
</reference>
<accession>A0AAU7D735</accession>
<evidence type="ECO:0000313" key="2">
    <source>
        <dbReference type="EMBL" id="XBH09751.1"/>
    </source>
</evidence>
<evidence type="ECO:0000259" key="1">
    <source>
        <dbReference type="Pfam" id="PF05050"/>
    </source>
</evidence>
<dbReference type="InterPro" id="IPR029063">
    <property type="entry name" value="SAM-dependent_MTases_sf"/>
</dbReference>
<dbReference type="PANTHER" id="PTHR34203:SF15">
    <property type="entry name" value="SLL1173 PROTEIN"/>
    <property type="match status" value="1"/>
</dbReference>
<dbReference type="Gene3D" id="3.40.50.150">
    <property type="entry name" value="Vaccinia Virus protein VP39"/>
    <property type="match status" value="1"/>
</dbReference>
<protein>
    <submittedName>
        <fullName evidence="2">FkbM family methyltransferase</fullName>
    </submittedName>
</protein>
<name>A0AAU7CYM2_9BACT</name>
<proteinExistence type="predicted"/>
<organism evidence="2">
    <name type="scientific">Edaphobacter paludis</name>
    <dbReference type="NCBI Taxonomy" id="3035702"/>
    <lineage>
        <taxon>Bacteria</taxon>
        <taxon>Pseudomonadati</taxon>
        <taxon>Acidobacteriota</taxon>
        <taxon>Terriglobia</taxon>
        <taxon>Terriglobales</taxon>
        <taxon>Acidobacteriaceae</taxon>
        <taxon>Edaphobacter</taxon>
    </lineage>
</organism>
<dbReference type="Pfam" id="PF05050">
    <property type="entry name" value="Methyltransf_21"/>
    <property type="match status" value="1"/>
</dbReference>
<gene>
    <name evidence="2" type="ORF">P4G45_14850</name>
    <name evidence="3" type="ORF">P8936_15805</name>
</gene>
<dbReference type="PANTHER" id="PTHR34203">
    <property type="entry name" value="METHYLTRANSFERASE, FKBM FAMILY PROTEIN"/>
    <property type="match status" value="1"/>
</dbReference>
<keyword evidence="2" id="KW-0489">Methyltransferase</keyword>
<dbReference type="EMBL" id="CP121195">
    <property type="protein sequence ID" value="XBH13137.1"/>
    <property type="molecule type" value="Genomic_DNA"/>
</dbReference>
<evidence type="ECO:0000313" key="3">
    <source>
        <dbReference type="EMBL" id="XBH13137.1"/>
    </source>
</evidence>
<dbReference type="RefSeq" id="WP_348267259.1">
    <property type="nucleotide sequence ID" value="NZ_CP121194.1"/>
</dbReference>
<dbReference type="InterPro" id="IPR052514">
    <property type="entry name" value="SAM-dependent_MTase"/>
</dbReference>
<dbReference type="KEGG" id="epl:P4G45_14850"/>
<feature type="domain" description="Methyltransferase FkbM" evidence="1">
    <location>
        <begin position="75"/>
        <end position="209"/>
    </location>
</feature>
<keyword evidence="2" id="KW-0808">Transferase</keyword>
<sequence length="255" mass="28414">MAHPGIPNDLKISKVAYRDRQFSIVHRRWSASDALAIKQCFEQLQYDMPTGVHGKLIERIYRDILDAGQKPLIIDCGANIGASVTWFASRYPAAHIVAIEPAPDNFALLDKNCAGLDVDLRKAGIGPQDGVAYLQTTGGEMGYRTNTDQNGIQIDMVSLDTLLASKPQSQYVPFLLKIDIEGAEKTLFCGDTSIFNQFPLIIFEPHDWMLPGQLTSQEFFRFHVAAGREFCMNHENIASITRHSSLLGMTQDLKN</sequence>